<organism evidence="2 3">
    <name type="scientific">Massilia soli</name>
    <dbReference type="NCBI Taxonomy" id="2792854"/>
    <lineage>
        <taxon>Bacteria</taxon>
        <taxon>Pseudomonadati</taxon>
        <taxon>Pseudomonadota</taxon>
        <taxon>Betaproteobacteria</taxon>
        <taxon>Burkholderiales</taxon>
        <taxon>Oxalobacteraceae</taxon>
        <taxon>Telluria group</taxon>
        <taxon>Massilia</taxon>
    </lineage>
</organism>
<reference evidence="2 3" key="2">
    <citation type="submission" date="2021-08" db="EMBL/GenBank/DDBJ databases">
        <title>Massilia sp. R798.</title>
        <authorList>
            <person name="Baek J.H."/>
            <person name="Jung H.S."/>
            <person name="Kim K.R."/>
            <person name="Jeon C.O."/>
        </authorList>
    </citation>
    <scope>NUCLEOTIDE SEQUENCE [LARGE SCALE GENOMIC DNA]</scope>
    <source>
        <strain evidence="2 3">R798</strain>
    </source>
</reference>
<name>A0ABS7SKV3_9BURK</name>
<evidence type="ECO:0008006" key="4">
    <source>
        <dbReference type="Google" id="ProtNLM"/>
    </source>
</evidence>
<evidence type="ECO:0000313" key="2">
    <source>
        <dbReference type="EMBL" id="MBZ2206667.1"/>
    </source>
</evidence>
<sequence length="176" mass="19767">MSVFFRAAVLAAALICPPVFAADGPAHVGKYDSTPEDIAAINKVVQDFQTALKTKDVKLLSSLMLNSNILWASPANPEGIAKVRETIDVNFDGLSPITGYPDFAEFIKTEKQMVEERFYNVRITQDRHIAFVLFDFDFRIGDKVINHGLEAWQMLKVADNKWKIVSVYWSSKGKPK</sequence>
<dbReference type="RefSeq" id="WP_223466782.1">
    <property type="nucleotide sequence ID" value="NZ_JAFBIL020000002.1"/>
</dbReference>
<dbReference type="Gene3D" id="3.10.450.50">
    <property type="match status" value="1"/>
</dbReference>
<evidence type="ECO:0000313" key="3">
    <source>
        <dbReference type="Proteomes" id="UP000809349"/>
    </source>
</evidence>
<dbReference type="Proteomes" id="UP000809349">
    <property type="component" value="Unassembled WGS sequence"/>
</dbReference>
<evidence type="ECO:0000256" key="1">
    <source>
        <dbReference type="SAM" id="SignalP"/>
    </source>
</evidence>
<feature type="signal peptide" evidence="1">
    <location>
        <begin position="1"/>
        <end position="21"/>
    </location>
</feature>
<gene>
    <name evidence="2" type="ORF">I4X03_005290</name>
</gene>
<keyword evidence="1" id="KW-0732">Signal</keyword>
<proteinExistence type="predicted"/>
<comment type="caution">
    <text evidence="2">The sequence shown here is derived from an EMBL/GenBank/DDBJ whole genome shotgun (WGS) entry which is preliminary data.</text>
</comment>
<dbReference type="SUPFAM" id="SSF54427">
    <property type="entry name" value="NTF2-like"/>
    <property type="match status" value="1"/>
</dbReference>
<feature type="chain" id="PRO_5047095265" description="Nuclear transport factor 2 family protein" evidence="1">
    <location>
        <begin position="22"/>
        <end position="176"/>
    </location>
</feature>
<accession>A0ABS7SKV3</accession>
<protein>
    <recommendedName>
        <fullName evidence="4">Nuclear transport factor 2 family protein</fullName>
    </recommendedName>
</protein>
<reference evidence="2 3" key="1">
    <citation type="submission" date="2021-01" db="EMBL/GenBank/DDBJ databases">
        <authorList>
            <person name="Ruan W."/>
            <person name="Khan S.A."/>
            <person name="Jeon C.O."/>
        </authorList>
    </citation>
    <scope>NUCLEOTIDE SEQUENCE [LARGE SCALE GENOMIC DNA]</scope>
    <source>
        <strain evidence="2 3">R798</strain>
    </source>
</reference>
<keyword evidence="3" id="KW-1185">Reference proteome</keyword>
<dbReference type="InterPro" id="IPR032710">
    <property type="entry name" value="NTF2-like_dom_sf"/>
</dbReference>
<dbReference type="EMBL" id="JAFBIL020000002">
    <property type="protein sequence ID" value="MBZ2206667.1"/>
    <property type="molecule type" value="Genomic_DNA"/>
</dbReference>